<evidence type="ECO:0000313" key="2">
    <source>
        <dbReference type="Proteomes" id="UP000295416"/>
    </source>
</evidence>
<gene>
    <name evidence="1" type="ORF">EV207_10788</name>
</gene>
<name>A0A4R2P748_9BACL</name>
<comment type="caution">
    <text evidence="1">The sequence shown here is derived from an EMBL/GenBank/DDBJ whole genome shotgun (WGS) entry which is preliminary data.</text>
</comment>
<sequence length="212" mass="24274">MAWCQIVSTLHGCHPRMDHQFWGLDQKAPTFYPDVVTKTENVSYEEYLNFTNHRPVEFIKDSFSSLQLPEGEYSVLFNAHWIYHAPVKSGSQKAVKYRPVSSTEDLRLWTTTHGSGDVFTSGILSHPDVTFYANKGDHIESGFIVNVHENTVGVFNVFSTKISSSLWTDIIQSVSQNHECLHIVGYEQDKDYENAIRAGWENIGDLRVWMKN</sequence>
<keyword evidence="2" id="KW-1185">Reference proteome</keyword>
<organism evidence="1 2">
    <name type="scientific">Scopulibacillus darangshiensis</name>
    <dbReference type="NCBI Taxonomy" id="442528"/>
    <lineage>
        <taxon>Bacteria</taxon>
        <taxon>Bacillati</taxon>
        <taxon>Bacillota</taxon>
        <taxon>Bacilli</taxon>
        <taxon>Bacillales</taxon>
        <taxon>Sporolactobacillaceae</taxon>
        <taxon>Scopulibacillus</taxon>
    </lineage>
</organism>
<dbReference type="AlphaFoldDB" id="A0A4R2P748"/>
<accession>A0A4R2P748</accession>
<reference evidence="1 2" key="1">
    <citation type="submission" date="2019-03" db="EMBL/GenBank/DDBJ databases">
        <title>Genomic Encyclopedia of Type Strains, Phase IV (KMG-IV): sequencing the most valuable type-strain genomes for metagenomic binning, comparative biology and taxonomic classification.</title>
        <authorList>
            <person name="Goeker M."/>
        </authorList>
    </citation>
    <scope>NUCLEOTIDE SEQUENCE [LARGE SCALE GENOMIC DNA]</scope>
    <source>
        <strain evidence="1 2">DSM 19377</strain>
    </source>
</reference>
<evidence type="ECO:0000313" key="1">
    <source>
        <dbReference type="EMBL" id="TCP29994.1"/>
    </source>
</evidence>
<dbReference type="EMBL" id="SLXK01000007">
    <property type="protein sequence ID" value="TCP29994.1"/>
    <property type="molecule type" value="Genomic_DNA"/>
</dbReference>
<protein>
    <submittedName>
        <fullName evidence="1">Uncharacterized protein</fullName>
    </submittedName>
</protein>
<proteinExistence type="predicted"/>
<dbReference type="Proteomes" id="UP000295416">
    <property type="component" value="Unassembled WGS sequence"/>
</dbReference>